<name>A0A0N1I281_LEPSE</name>
<dbReference type="Pfam" id="PF19026">
    <property type="entry name" value="UBA_HYPK"/>
    <property type="match status" value="1"/>
</dbReference>
<feature type="domain" description="Nascent polypeptide-associated complex subunit alpha-like UBA" evidence="3">
    <location>
        <begin position="64"/>
        <end position="100"/>
    </location>
</feature>
<feature type="coiled-coil region" evidence="1">
    <location>
        <begin position="31"/>
        <end position="58"/>
    </location>
</feature>
<evidence type="ECO:0000256" key="1">
    <source>
        <dbReference type="SAM" id="Coils"/>
    </source>
</evidence>
<gene>
    <name evidence="4" type="ORF">ABL78_6320</name>
</gene>
<evidence type="ECO:0000313" key="5">
    <source>
        <dbReference type="Proteomes" id="UP000038009"/>
    </source>
</evidence>
<accession>A0A0N1I281</accession>
<organism evidence="4 5">
    <name type="scientific">Leptomonas seymouri</name>
    <dbReference type="NCBI Taxonomy" id="5684"/>
    <lineage>
        <taxon>Eukaryota</taxon>
        <taxon>Discoba</taxon>
        <taxon>Euglenozoa</taxon>
        <taxon>Kinetoplastea</taxon>
        <taxon>Metakinetoplastina</taxon>
        <taxon>Trypanosomatida</taxon>
        <taxon>Trypanosomatidae</taxon>
        <taxon>Leishmaniinae</taxon>
        <taxon>Leptomonas</taxon>
    </lineage>
</organism>
<evidence type="ECO:0000259" key="3">
    <source>
        <dbReference type="Pfam" id="PF19026"/>
    </source>
</evidence>
<dbReference type="Proteomes" id="UP000038009">
    <property type="component" value="Unassembled WGS sequence"/>
</dbReference>
<keyword evidence="5" id="KW-1185">Reference proteome</keyword>
<dbReference type="VEuPathDB" id="TriTrypDB:Lsey_0244_0030"/>
<dbReference type="EMBL" id="LJSK01000244">
    <property type="protein sequence ID" value="KPI84615.1"/>
    <property type="molecule type" value="Genomic_DNA"/>
</dbReference>
<dbReference type="AlphaFoldDB" id="A0A0N1I281"/>
<feature type="region of interest" description="Disordered" evidence="2">
    <location>
        <begin position="1"/>
        <end position="23"/>
    </location>
</feature>
<reference evidence="4 5" key="1">
    <citation type="journal article" date="2015" name="PLoS Pathog.">
        <title>Leptomonas seymouri: Adaptations to the Dixenous Life Cycle Analyzed by Genome Sequencing, Transcriptome Profiling and Co-infection with Leishmania donovani.</title>
        <authorList>
            <person name="Kraeva N."/>
            <person name="Butenko A."/>
            <person name="Hlavacova J."/>
            <person name="Kostygov A."/>
            <person name="Myskova J."/>
            <person name="Grybchuk D."/>
            <person name="Lestinova T."/>
            <person name="Votypka J."/>
            <person name="Volf P."/>
            <person name="Opperdoes F."/>
            <person name="Flegontov P."/>
            <person name="Lukes J."/>
            <person name="Yurchenko V."/>
        </authorList>
    </citation>
    <scope>NUCLEOTIDE SEQUENCE [LARGE SCALE GENOMIC DNA]</scope>
    <source>
        <strain evidence="4 5">ATCC 30220</strain>
    </source>
</reference>
<dbReference type="OMA" id="TPECARC"/>
<feature type="compositionally biased region" description="Polar residues" evidence="2">
    <location>
        <begin position="1"/>
        <end position="13"/>
    </location>
</feature>
<protein>
    <recommendedName>
        <fullName evidence="3">Nascent polypeptide-associated complex subunit alpha-like UBA domain-containing protein</fullName>
    </recommendedName>
</protein>
<evidence type="ECO:0000313" key="4">
    <source>
        <dbReference type="EMBL" id="KPI84615.1"/>
    </source>
</evidence>
<comment type="caution">
    <text evidence="4">The sequence shown here is derived from an EMBL/GenBank/DDBJ whole genome shotgun (WGS) entry which is preliminary data.</text>
</comment>
<evidence type="ECO:0000256" key="2">
    <source>
        <dbReference type="SAM" id="MobiDB-lite"/>
    </source>
</evidence>
<proteinExistence type="predicted"/>
<dbReference type="InterPro" id="IPR044034">
    <property type="entry name" value="NAC-like_UBA"/>
</dbReference>
<sequence length="109" mass="11897">MTRQADVQRSMNDVSGDGQAEKTSMLRTFDQTALQARMAKLRAEIAQKEEAEAQREREITSRSVEDADVEVVATALNIPAAVAKRQLQARNGDVTAVLRESVGLAKARA</sequence>
<keyword evidence="1" id="KW-0175">Coiled coil</keyword>
<dbReference type="OrthoDB" id="285219at2759"/>